<reference evidence="2" key="1">
    <citation type="journal article" date="2015" name="Front. Microbiol.">
        <title>Combining genomic sequencing methods to explore viral diversity and reveal potential virus-host interactions.</title>
        <authorList>
            <person name="Chow C.E."/>
            <person name="Winget D.M."/>
            <person name="White R.A.III."/>
            <person name="Hallam S.J."/>
            <person name="Suttle C.A."/>
        </authorList>
    </citation>
    <scope>NUCLEOTIDE SEQUENCE</scope>
    <source>
        <strain evidence="2">Oxic1_7</strain>
    </source>
</reference>
<name>A0A0F7L9N7_9VIRU</name>
<sequence>MVLQGLTPFLFDQKLYKYGTVLYIVVLVCHGLCDNLKCEKTTRPIYDNHRRCKVCEVYYTKDVTVCPCCSSGTRCRPHNKVNRERYNNRTIRITNNETRHLHSTMLRT</sequence>
<keyword evidence="1" id="KW-1133">Transmembrane helix</keyword>
<keyword evidence="1" id="KW-0812">Transmembrane</keyword>
<proteinExistence type="predicted"/>
<reference evidence="2" key="2">
    <citation type="submission" date="2015-03" db="EMBL/GenBank/DDBJ databases">
        <authorList>
            <person name="Chow C.-E.T."/>
            <person name="Winget D.M."/>
            <person name="White R.A.III."/>
            <person name="Hallam S.J."/>
            <person name="Suttle C.A."/>
        </authorList>
    </citation>
    <scope>NUCLEOTIDE SEQUENCE</scope>
    <source>
        <strain evidence="2">Oxic1_7</strain>
    </source>
</reference>
<evidence type="ECO:0000256" key="1">
    <source>
        <dbReference type="SAM" id="Phobius"/>
    </source>
</evidence>
<accession>A0A0F7L9N7</accession>
<protein>
    <submittedName>
        <fullName evidence="2">Uncharacterized protein</fullName>
    </submittedName>
</protein>
<organism evidence="2">
    <name type="scientific">uncultured marine virus</name>
    <dbReference type="NCBI Taxonomy" id="186617"/>
    <lineage>
        <taxon>Viruses</taxon>
        <taxon>environmental samples</taxon>
    </lineage>
</organism>
<dbReference type="EMBL" id="KR029602">
    <property type="protein sequence ID" value="AKH48313.1"/>
    <property type="molecule type" value="Genomic_DNA"/>
</dbReference>
<keyword evidence="1" id="KW-0472">Membrane</keyword>
<evidence type="ECO:0000313" key="2">
    <source>
        <dbReference type="EMBL" id="AKH48313.1"/>
    </source>
</evidence>
<feature type="transmembrane region" description="Helical" evidence="1">
    <location>
        <begin position="15"/>
        <end position="33"/>
    </location>
</feature>